<reference evidence="1" key="2">
    <citation type="journal article" date="2024" name="Plant">
        <title>Genomic evolution and insights into agronomic trait innovations of Sesamum species.</title>
        <authorList>
            <person name="Miao H."/>
            <person name="Wang L."/>
            <person name="Qu L."/>
            <person name="Liu H."/>
            <person name="Sun Y."/>
            <person name="Le M."/>
            <person name="Wang Q."/>
            <person name="Wei S."/>
            <person name="Zheng Y."/>
            <person name="Lin W."/>
            <person name="Duan Y."/>
            <person name="Cao H."/>
            <person name="Xiong S."/>
            <person name="Wang X."/>
            <person name="Wei L."/>
            <person name="Li C."/>
            <person name="Ma Q."/>
            <person name="Ju M."/>
            <person name="Zhao R."/>
            <person name="Li G."/>
            <person name="Mu C."/>
            <person name="Tian Q."/>
            <person name="Mei H."/>
            <person name="Zhang T."/>
            <person name="Gao T."/>
            <person name="Zhang H."/>
        </authorList>
    </citation>
    <scope>NUCLEOTIDE SEQUENCE</scope>
    <source>
        <strain evidence="1">KEN1</strain>
    </source>
</reference>
<accession>A0AAW2X344</accession>
<dbReference type="AlphaFoldDB" id="A0AAW2X344"/>
<sequence length="114" mass="13185">MDLVGPDLVWDQAAHDQLPNSEAKKFYDLLQAADEPLYRGCKKLTKLLAMSKFLNIKSEFNMSEACYDRIMSIVKDILPEDANWPNSFYKTKKHLSKLGLAYERIDAWINKCLL</sequence>
<proteinExistence type="predicted"/>
<evidence type="ECO:0000313" key="1">
    <source>
        <dbReference type="EMBL" id="KAL0448447.1"/>
    </source>
</evidence>
<dbReference type="PANTHER" id="PTHR10775:SF183">
    <property type="entry name" value="TRANSPOSON, EN_SPM-LIKE, TRANSPOSASE-ASSOCIATED DOMAIN PROTEIN-RELATED"/>
    <property type="match status" value="1"/>
</dbReference>
<gene>
    <name evidence="1" type="ORF">Slati_1401100</name>
</gene>
<dbReference type="PANTHER" id="PTHR10775">
    <property type="entry name" value="OS08G0208400 PROTEIN"/>
    <property type="match status" value="1"/>
</dbReference>
<protein>
    <submittedName>
        <fullName evidence="1">Uncharacterized protein</fullName>
    </submittedName>
</protein>
<reference evidence="1" key="1">
    <citation type="submission" date="2020-06" db="EMBL/GenBank/DDBJ databases">
        <authorList>
            <person name="Li T."/>
            <person name="Hu X."/>
            <person name="Zhang T."/>
            <person name="Song X."/>
            <person name="Zhang H."/>
            <person name="Dai N."/>
            <person name="Sheng W."/>
            <person name="Hou X."/>
            <person name="Wei L."/>
        </authorList>
    </citation>
    <scope>NUCLEOTIDE SEQUENCE</scope>
    <source>
        <strain evidence="1">KEN1</strain>
        <tissue evidence="1">Leaf</tissue>
    </source>
</reference>
<comment type="caution">
    <text evidence="1">The sequence shown here is derived from an EMBL/GenBank/DDBJ whole genome shotgun (WGS) entry which is preliminary data.</text>
</comment>
<name>A0AAW2X344_9LAMI</name>
<dbReference type="EMBL" id="JACGWN010000005">
    <property type="protein sequence ID" value="KAL0448447.1"/>
    <property type="molecule type" value="Genomic_DNA"/>
</dbReference>
<organism evidence="1">
    <name type="scientific">Sesamum latifolium</name>
    <dbReference type="NCBI Taxonomy" id="2727402"/>
    <lineage>
        <taxon>Eukaryota</taxon>
        <taxon>Viridiplantae</taxon>
        <taxon>Streptophyta</taxon>
        <taxon>Embryophyta</taxon>
        <taxon>Tracheophyta</taxon>
        <taxon>Spermatophyta</taxon>
        <taxon>Magnoliopsida</taxon>
        <taxon>eudicotyledons</taxon>
        <taxon>Gunneridae</taxon>
        <taxon>Pentapetalae</taxon>
        <taxon>asterids</taxon>
        <taxon>lamiids</taxon>
        <taxon>Lamiales</taxon>
        <taxon>Pedaliaceae</taxon>
        <taxon>Sesamum</taxon>
    </lineage>
</organism>